<dbReference type="GO" id="GO:0007188">
    <property type="term" value="P:adenylate cyclase-modulating G protein-coupled receptor signaling pathway"/>
    <property type="evidence" value="ECO:0007669"/>
    <property type="project" value="InterPro"/>
</dbReference>
<dbReference type="PANTHER" id="PTHR10218:SF349">
    <property type="entry name" value="GUANINE NUCLEOTIDE-BINDING PROTEIN ALPHA-4 SUBUNIT"/>
    <property type="match status" value="1"/>
</dbReference>
<dbReference type="InterPro" id="IPR011025">
    <property type="entry name" value="GproteinA_insert"/>
</dbReference>
<feature type="binding site" evidence="12">
    <location>
        <position position="44"/>
    </location>
    <ligand>
        <name>Mg(2+)</name>
        <dbReference type="ChEBI" id="CHEBI:18420"/>
    </ligand>
</feature>
<feature type="binding site" evidence="11">
    <location>
        <begin position="40"/>
        <end position="45"/>
    </location>
    <ligand>
        <name>GTP</name>
        <dbReference type="ChEBI" id="CHEBI:37565"/>
    </ligand>
</feature>
<evidence type="ECO:0000256" key="8">
    <source>
        <dbReference type="ARBA" id="ARBA00023139"/>
    </source>
</evidence>
<comment type="caution">
    <text evidence="13">The sequence shown here is derived from an EMBL/GenBank/DDBJ whole genome shotgun (WGS) entry which is preliminary data.</text>
</comment>
<comment type="subunit">
    <text evidence="2">G proteins are composed of 3 units; alpha, beta and gamma. The alpha chain contains the guanine nucleotide binding site.</text>
</comment>
<organism evidence="13 14">
    <name type="scientific">Caenorhabditis angaria</name>
    <dbReference type="NCBI Taxonomy" id="860376"/>
    <lineage>
        <taxon>Eukaryota</taxon>
        <taxon>Metazoa</taxon>
        <taxon>Ecdysozoa</taxon>
        <taxon>Nematoda</taxon>
        <taxon>Chromadorea</taxon>
        <taxon>Rhabditida</taxon>
        <taxon>Rhabditina</taxon>
        <taxon>Rhabditomorpha</taxon>
        <taxon>Rhabditoidea</taxon>
        <taxon>Rhabditidae</taxon>
        <taxon>Peloderinae</taxon>
        <taxon>Caenorhabditis</taxon>
    </lineage>
</organism>
<evidence type="ECO:0000256" key="11">
    <source>
        <dbReference type="PIRSR" id="PIRSR601019-1"/>
    </source>
</evidence>
<dbReference type="GO" id="GO:0003924">
    <property type="term" value="F:GTPase activity"/>
    <property type="evidence" value="ECO:0007669"/>
    <property type="project" value="InterPro"/>
</dbReference>
<keyword evidence="14" id="KW-1185">Reference proteome</keyword>
<dbReference type="PRINTS" id="PR00318">
    <property type="entry name" value="GPROTEINA"/>
</dbReference>
<evidence type="ECO:0000256" key="10">
    <source>
        <dbReference type="ARBA" id="ARBA00023288"/>
    </source>
</evidence>
<dbReference type="PROSITE" id="PS51882">
    <property type="entry name" value="G_ALPHA"/>
    <property type="match status" value="1"/>
</dbReference>
<accession>A0A9P1IR82</accession>
<feature type="binding site" evidence="11">
    <location>
        <begin position="145"/>
        <end position="146"/>
    </location>
    <ligand>
        <name>GTP</name>
        <dbReference type="ChEBI" id="CHEBI:37565"/>
    </ligand>
</feature>
<dbReference type="GO" id="GO:0031683">
    <property type="term" value="F:G-protein beta/gamma-subunit complex binding"/>
    <property type="evidence" value="ECO:0007669"/>
    <property type="project" value="InterPro"/>
</dbReference>
<gene>
    <name evidence="13" type="ORF">CAMP_LOCUS12472</name>
</gene>
<dbReference type="PRINTS" id="PR00441">
    <property type="entry name" value="GPROTEINAI"/>
</dbReference>
<dbReference type="InterPro" id="IPR027417">
    <property type="entry name" value="P-loop_NTPase"/>
</dbReference>
<comment type="similarity">
    <text evidence="1">Belongs to the G-alpha family.</text>
</comment>
<evidence type="ECO:0000313" key="13">
    <source>
        <dbReference type="EMBL" id="CAI5449835.1"/>
    </source>
</evidence>
<evidence type="ECO:0000313" key="14">
    <source>
        <dbReference type="Proteomes" id="UP001152747"/>
    </source>
</evidence>
<evidence type="ECO:0000256" key="7">
    <source>
        <dbReference type="ARBA" id="ARBA00023134"/>
    </source>
</evidence>
<keyword evidence="3" id="KW-0519">Myristate</keyword>
<dbReference type="FunFam" id="1.10.400.10:FF:000002">
    <property type="entry name" value="guanine nucleotide-binding protein G(Q) subunit alpha"/>
    <property type="match status" value="1"/>
</dbReference>
<keyword evidence="7 11" id="KW-0342">GTP-binding</keyword>
<evidence type="ECO:0000256" key="12">
    <source>
        <dbReference type="PIRSR" id="PIRSR601019-2"/>
    </source>
</evidence>
<evidence type="ECO:0000256" key="4">
    <source>
        <dbReference type="ARBA" id="ARBA00022723"/>
    </source>
</evidence>
<dbReference type="CDD" id="cd00066">
    <property type="entry name" value="G-alpha"/>
    <property type="match status" value="1"/>
</dbReference>
<dbReference type="GO" id="GO:0046872">
    <property type="term" value="F:metal ion binding"/>
    <property type="evidence" value="ECO:0007669"/>
    <property type="project" value="UniProtKB-KW"/>
</dbReference>
<protein>
    <submittedName>
        <fullName evidence="13">Uncharacterized protein</fullName>
    </submittedName>
</protein>
<dbReference type="GO" id="GO:0005737">
    <property type="term" value="C:cytoplasm"/>
    <property type="evidence" value="ECO:0007669"/>
    <property type="project" value="TreeGrafter"/>
</dbReference>
<dbReference type="SUPFAM" id="SSF52540">
    <property type="entry name" value="P-loop containing nucleoside triphosphate hydrolases"/>
    <property type="match status" value="1"/>
</dbReference>
<keyword evidence="9" id="KW-0807">Transducer</keyword>
<proteinExistence type="inferred from homology"/>
<evidence type="ECO:0000256" key="1">
    <source>
        <dbReference type="ARBA" id="ARBA00005804"/>
    </source>
</evidence>
<dbReference type="SUPFAM" id="SSF47895">
    <property type="entry name" value="Transducin (alpha subunit), insertion domain"/>
    <property type="match status" value="1"/>
</dbReference>
<evidence type="ECO:0000256" key="6">
    <source>
        <dbReference type="ARBA" id="ARBA00022842"/>
    </source>
</evidence>
<feature type="binding site" evidence="11">
    <location>
        <begin position="264"/>
        <end position="267"/>
    </location>
    <ligand>
        <name>GTP</name>
        <dbReference type="ChEBI" id="CHEBI:37565"/>
    </ligand>
</feature>
<dbReference type="FunFam" id="3.40.50.300:FF:000692">
    <property type="entry name" value="Guanine nucleotide-binding protein subunit alpha"/>
    <property type="match status" value="1"/>
</dbReference>
<dbReference type="AlphaFoldDB" id="A0A9P1IR82"/>
<feature type="binding site" evidence="11">
    <location>
        <begin position="195"/>
        <end position="199"/>
    </location>
    <ligand>
        <name>GTP</name>
        <dbReference type="ChEBI" id="CHEBI:37565"/>
    </ligand>
</feature>
<dbReference type="SMART" id="SM00275">
    <property type="entry name" value="G_alpha"/>
    <property type="match status" value="1"/>
</dbReference>
<evidence type="ECO:0000256" key="2">
    <source>
        <dbReference type="ARBA" id="ARBA00011356"/>
    </source>
</evidence>
<sequence length="320" mass="37431">MGCIQSSEAKKRSKRIDEMLRHDELQAAREVKLLLLGAGESGKSTLVRQMRILHDQGFERCERVAFKPVIYSNILQSLTAIIRAMPTLNIPFLDEQLENDAKTFLAFKMDTDEIPEEMVDIMKSIWKNEQIQKGFERSREYQLNDSAQYYLNALDRIATTFYIPTQDDILRARVKSTGIVETHFVYKDLLFKMFDVGGQRSERKKWIHCFEDVTAVMFCVALSEYDMKLAEDAKMNRMHESMQLFDSICNNHWFIETAIILFLNKTDLFAKQLKTSSIRVCFTDYYGDNSFEDTAGFIRKEIRKTKSSRKRGLYTFHMCN</sequence>
<dbReference type="GO" id="GO:0001664">
    <property type="term" value="F:G protein-coupled receptor binding"/>
    <property type="evidence" value="ECO:0007669"/>
    <property type="project" value="TreeGrafter"/>
</dbReference>
<dbReference type="EMBL" id="CANHGI010000004">
    <property type="protein sequence ID" value="CAI5449835.1"/>
    <property type="molecule type" value="Genomic_DNA"/>
</dbReference>
<dbReference type="PANTHER" id="PTHR10218">
    <property type="entry name" value="GTP-BINDING PROTEIN ALPHA SUBUNIT"/>
    <property type="match status" value="1"/>
</dbReference>
<evidence type="ECO:0000256" key="5">
    <source>
        <dbReference type="ARBA" id="ARBA00022741"/>
    </source>
</evidence>
<keyword evidence="10" id="KW-0449">Lipoprotein</keyword>
<dbReference type="Gene3D" id="1.10.400.10">
    <property type="entry name" value="GI Alpha 1, domain 2-like"/>
    <property type="match status" value="1"/>
</dbReference>
<evidence type="ECO:0000256" key="9">
    <source>
        <dbReference type="ARBA" id="ARBA00023224"/>
    </source>
</evidence>
<keyword evidence="6 12" id="KW-0460">Magnesium</keyword>
<dbReference type="Proteomes" id="UP001152747">
    <property type="component" value="Unassembled WGS sequence"/>
</dbReference>
<dbReference type="InterPro" id="IPR001019">
    <property type="entry name" value="Gprotein_alpha_su"/>
</dbReference>
<evidence type="ECO:0000256" key="3">
    <source>
        <dbReference type="ARBA" id="ARBA00022707"/>
    </source>
</evidence>
<keyword evidence="8" id="KW-0564">Palmitate</keyword>
<reference evidence="13" key="1">
    <citation type="submission" date="2022-11" db="EMBL/GenBank/DDBJ databases">
        <authorList>
            <person name="Kikuchi T."/>
        </authorList>
    </citation>
    <scope>NUCLEOTIDE SEQUENCE</scope>
    <source>
        <strain evidence="13">PS1010</strain>
    </source>
</reference>
<dbReference type="Pfam" id="PF00503">
    <property type="entry name" value="G-alpha"/>
    <property type="match status" value="1"/>
</dbReference>
<feature type="binding site" evidence="12">
    <location>
        <position position="176"/>
    </location>
    <ligand>
        <name>Mg(2+)</name>
        <dbReference type="ChEBI" id="CHEBI:18420"/>
    </ligand>
</feature>
<dbReference type="GO" id="GO:0005834">
    <property type="term" value="C:heterotrimeric G-protein complex"/>
    <property type="evidence" value="ECO:0007669"/>
    <property type="project" value="TreeGrafter"/>
</dbReference>
<dbReference type="Gene3D" id="3.40.50.300">
    <property type="entry name" value="P-loop containing nucleotide triphosphate hydrolases"/>
    <property type="match status" value="1"/>
</dbReference>
<name>A0A9P1IR82_9PELO</name>
<dbReference type="FunFam" id="3.40.50.300:FF:003800">
    <property type="entry name" value="Guanine nucleotide-binding protein G(k) subunit alpha"/>
    <property type="match status" value="1"/>
</dbReference>
<keyword evidence="4 12" id="KW-0479">Metal-binding</keyword>
<dbReference type="OrthoDB" id="5817230at2759"/>
<dbReference type="GO" id="GO:0005525">
    <property type="term" value="F:GTP binding"/>
    <property type="evidence" value="ECO:0007669"/>
    <property type="project" value="UniProtKB-KW"/>
</dbReference>
<keyword evidence="5 11" id="KW-0547">Nucleotide-binding</keyword>
<dbReference type="InterPro" id="IPR001408">
    <property type="entry name" value="Gprotein_alpha_I"/>
</dbReference>